<dbReference type="SUPFAM" id="SSF53067">
    <property type="entry name" value="Actin-like ATPase domain"/>
    <property type="match status" value="2"/>
</dbReference>
<proteinExistence type="inferred from homology"/>
<evidence type="ECO:0000256" key="2">
    <source>
        <dbReference type="ARBA" id="ARBA00022679"/>
    </source>
</evidence>
<dbReference type="Pfam" id="PF00370">
    <property type="entry name" value="FGGY_N"/>
    <property type="match status" value="1"/>
</dbReference>
<dbReference type="InterPro" id="IPR018485">
    <property type="entry name" value="FGGY_C"/>
</dbReference>
<evidence type="ECO:0000313" key="6">
    <source>
        <dbReference type="EMBL" id="RIL42647.1"/>
    </source>
</evidence>
<name>A0A418HN26_STAGA</name>
<evidence type="ECO:0000259" key="5">
    <source>
        <dbReference type="Pfam" id="PF02782"/>
    </source>
</evidence>
<dbReference type="InterPro" id="IPR043129">
    <property type="entry name" value="ATPase_NBD"/>
</dbReference>
<evidence type="ECO:0008006" key="8">
    <source>
        <dbReference type="Google" id="ProtNLM"/>
    </source>
</evidence>
<comment type="similarity">
    <text evidence="1">Belongs to the FGGY kinase family.</text>
</comment>
<dbReference type="Gene3D" id="3.30.420.40">
    <property type="match status" value="2"/>
</dbReference>
<dbReference type="CDD" id="cd07773">
    <property type="entry name" value="ASKHA_NBD_FGGY_FK"/>
    <property type="match status" value="1"/>
</dbReference>
<protein>
    <recommendedName>
        <fullName evidence="8">Xylulokinase</fullName>
    </recommendedName>
</protein>
<dbReference type="PANTHER" id="PTHR43095:SF2">
    <property type="entry name" value="GLUCONOKINASE"/>
    <property type="match status" value="1"/>
</dbReference>
<dbReference type="PIRSF" id="PIRSF000538">
    <property type="entry name" value="GlpK"/>
    <property type="match status" value="1"/>
</dbReference>
<evidence type="ECO:0000313" key="7">
    <source>
        <dbReference type="Proteomes" id="UP000283576"/>
    </source>
</evidence>
<evidence type="ECO:0000256" key="1">
    <source>
        <dbReference type="ARBA" id="ARBA00009156"/>
    </source>
</evidence>
<gene>
    <name evidence="6" type="ORF">BUZ01_07225</name>
</gene>
<feature type="domain" description="Carbohydrate kinase FGGY C-terminal" evidence="5">
    <location>
        <begin position="293"/>
        <end position="453"/>
    </location>
</feature>
<keyword evidence="3" id="KW-0418">Kinase</keyword>
<feature type="domain" description="Carbohydrate kinase FGGY N-terminal" evidence="4">
    <location>
        <begin position="3"/>
        <end position="248"/>
    </location>
</feature>
<dbReference type="InterPro" id="IPR050406">
    <property type="entry name" value="FGGY_Carb_Kinase"/>
</dbReference>
<dbReference type="InterPro" id="IPR000577">
    <property type="entry name" value="Carb_kinase_FGGY"/>
</dbReference>
<sequence length="506" mass="56274">MIYILGLDIGTTAIKASIFNELGEECGNSTEEYQLITPDNSIVELDAQTYVNKFVQATNNAINNSGICKNDIASIGFSAQGETFICLDENDKPIRNAIVWMDNRATEESKFIEEKLGRENIHNVTGQVGMDAIWPASKMLWLQKNEPENYRKTAKFILIKEYLIYLLTGKFVCEDSILCSTMWWDINTRNYWKEMLEILEIEEKQLPKIVQQGEIVGSVTDDASRKFGLPKNLSVSVGALDQSCGALGVGNINPGVFSESTGSALTSVTILDDIVVDPNKEMPCFASAIPGKYMLHAFSTGGMVNRWYRDTFCVNEKYIQEISGINAYSIIDEEVKQAPEGSKGLIFLPHLQGAGPPDSNNQAKGVFFGITLAHDKKCFSRSIMEGVTMVLRRMIEATEKLNINIEEIISLGGGSKSNIWCQIKANATGLPVYIMKDTEGAASYGAAMLAGVNIGLWTSFESVIHQSIKVEKIYYPEAQSKIIYDNTYKNYKLLQENMTQLFDKTN</sequence>
<dbReference type="PANTHER" id="PTHR43095">
    <property type="entry name" value="SUGAR KINASE"/>
    <property type="match status" value="1"/>
</dbReference>
<evidence type="ECO:0000259" key="4">
    <source>
        <dbReference type="Pfam" id="PF00370"/>
    </source>
</evidence>
<dbReference type="GO" id="GO:0016301">
    <property type="term" value="F:kinase activity"/>
    <property type="evidence" value="ECO:0007669"/>
    <property type="project" value="UniProtKB-KW"/>
</dbReference>
<dbReference type="Proteomes" id="UP000283576">
    <property type="component" value="Unassembled WGS sequence"/>
</dbReference>
<reference evidence="6 7" key="1">
    <citation type="journal article" date="2016" name="Front. Microbiol.">
        <title>Comprehensive Phylogenetic Analysis of Bovine Non-aureus Staphylococci Species Based on Whole-Genome Sequencing.</title>
        <authorList>
            <person name="Naushad S."/>
            <person name="Barkema H.W."/>
            <person name="Luby C."/>
            <person name="Condas L.A."/>
            <person name="Nobrega D.B."/>
            <person name="Carson D.A."/>
            <person name="De Buck J."/>
        </authorList>
    </citation>
    <scope>NUCLEOTIDE SEQUENCE [LARGE SCALE GENOMIC DNA]</scope>
    <source>
        <strain evidence="6 7">SNUC 1388</strain>
    </source>
</reference>
<organism evidence="6 7">
    <name type="scientific">Staphylococcus gallinarum</name>
    <dbReference type="NCBI Taxonomy" id="1293"/>
    <lineage>
        <taxon>Bacteria</taxon>
        <taxon>Bacillati</taxon>
        <taxon>Bacillota</taxon>
        <taxon>Bacilli</taxon>
        <taxon>Bacillales</taxon>
        <taxon>Staphylococcaceae</taxon>
        <taxon>Staphylococcus</taxon>
    </lineage>
</organism>
<dbReference type="AlphaFoldDB" id="A0A418HN26"/>
<dbReference type="InterPro" id="IPR018484">
    <property type="entry name" value="FGGY_N"/>
</dbReference>
<dbReference type="EMBL" id="QXRZ01000004">
    <property type="protein sequence ID" value="RIL42647.1"/>
    <property type="molecule type" value="Genomic_DNA"/>
</dbReference>
<comment type="caution">
    <text evidence="6">The sequence shown here is derived from an EMBL/GenBank/DDBJ whole genome shotgun (WGS) entry which is preliminary data.</text>
</comment>
<evidence type="ECO:0000256" key="3">
    <source>
        <dbReference type="ARBA" id="ARBA00022777"/>
    </source>
</evidence>
<keyword evidence="2" id="KW-0808">Transferase</keyword>
<dbReference type="RefSeq" id="WP_119624520.1">
    <property type="nucleotide sequence ID" value="NZ_QXRZ01000004.1"/>
</dbReference>
<accession>A0A418HN26</accession>
<dbReference type="Pfam" id="PF02782">
    <property type="entry name" value="FGGY_C"/>
    <property type="match status" value="1"/>
</dbReference>
<dbReference type="GO" id="GO:0005975">
    <property type="term" value="P:carbohydrate metabolic process"/>
    <property type="evidence" value="ECO:0007669"/>
    <property type="project" value="InterPro"/>
</dbReference>